<dbReference type="InterPro" id="IPR011701">
    <property type="entry name" value="MFS"/>
</dbReference>
<feature type="transmembrane region" description="Helical" evidence="6">
    <location>
        <begin position="93"/>
        <end position="114"/>
    </location>
</feature>
<feature type="transmembrane region" description="Helical" evidence="6">
    <location>
        <begin position="331"/>
        <end position="350"/>
    </location>
</feature>
<evidence type="ECO:0000313" key="8">
    <source>
        <dbReference type="Proteomes" id="UP001470230"/>
    </source>
</evidence>
<sequence>MNDPLIKNEWVPLNMRKKLSFIHIMGIASVNLVPSICFMITPTFFGPFCKKLHISQLGQTLILFFGSFSGFAVCPIVGIYSDNSTCKWGRRRIYIVVSLFLMIIGYIIMTYCIEIGSWLKPKNPELLQRILFGFSFEFVVTAVNILQTPARSLCTDVTPIHQQNLMSNICSVYNGLGGIIMNIIGGLKLEQYTKLNQEQFVLVIGIAITILSIIVTVVVTPEEALSTTPPRVRPFKLLYNAFHQMPKPMIRSLPSLTFAVIATFQFSYQFNNFMGKEIFHGDNSDPSRPDLIKLYNDGVSWSMFCGAARCGSQFLYGFACTKISEIIGFKWTSVIGYMTMTIGLFLFFFVDNHYVYLFIVSLIGIGFGTYMSIPFGISSISTTANKLDFGVFHGILIVFDVIGEYIGNFGVGMGLGQIWPDNFRMMIGMSSIFGLITVISSFWIIEPVIEAKVDNTDSFISLVDK</sequence>
<dbReference type="InterPro" id="IPR036259">
    <property type="entry name" value="MFS_trans_sf"/>
</dbReference>
<evidence type="ECO:0000313" key="7">
    <source>
        <dbReference type="EMBL" id="KAK8838580.1"/>
    </source>
</evidence>
<feature type="transmembrane region" description="Helical" evidence="6">
    <location>
        <begin position="249"/>
        <end position="268"/>
    </location>
</feature>
<feature type="transmembrane region" description="Helical" evidence="6">
    <location>
        <begin position="20"/>
        <end position="40"/>
    </location>
</feature>
<evidence type="ECO:0000256" key="2">
    <source>
        <dbReference type="ARBA" id="ARBA00022448"/>
    </source>
</evidence>
<keyword evidence="5 6" id="KW-0472">Membrane</keyword>
<feature type="transmembrane region" description="Helical" evidence="6">
    <location>
        <begin position="426"/>
        <end position="445"/>
    </location>
</feature>
<dbReference type="EMBL" id="JAPFFF010000055">
    <property type="protein sequence ID" value="KAK8838580.1"/>
    <property type="molecule type" value="Genomic_DNA"/>
</dbReference>
<dbReference type="Proteomes" id="UP001470230">
    <property type="component" value="Unassembled WGS sequence"/>
</dbReference>
<keyword evidence="4 6" id="KW-1133">Transmembrane helix</keyword>
<evidence type="ECO:0000256" key="1">
    <source>
        <dbReference type="ARBA" id="ARBA00004141"/>
    </source>
</evidence>
<keyword evidence="2" id="KW-0813">Transport</keyword>
<keyword evidence="3 6" id="KW-0812">Transmembrane</keyword>
<dbReference type="Gene3D" id="1.20.1250.20">
    <property type="entry name" value="MFS general substrate transporter like domains"/>
    <property type="match status" value="2"/>
</dbReference>
<name>A0ABR2GZB0_9EUKA</name>
<accession>A0ABR2GZB0</accession>
<dbReference type="PANTHER" id="PTHR19432:SF26">
    <property type="entry name" value="MAJOR FACILITATOR SUPERFAMILY (MFS) PROFILE DOMAIN-CONTAINING PROTEIN"/>
    <property type="match status" value="1"/>
</dbReference>
<feature type="transmembrane region" description="Helical" evidence="6">
    <location>
        <begin position="166"/>
        <end position="187"/>
    </location>
</feature>
<evidence type="ECO:0000256" key="3">
    <source>
        <dbReference type="ARBA" id="ARBA00022692"/>
    </source>
</evidence>
<proteinExistence type="predicted"/>
<feature type="transmembrane region" description="Helical" evidence="6">
    <location>
        <begin position="356"/>
        <end position="377"/>
    </location>
</feature>
<comment type="subcellular location">
    <subcellularLocation>
        <location evidence="1">Membrane</location>
        <topology evidence="1">Multi-pass membrane protein</topology>
    </subcellularLocation>
</comment>
<evidence type="ECO:0000256" key="5">
    <source>
        <dbReference type="ARBA" id="ARBA00023136"/>
    </source>
</evidence>
<protein>
    <recommendedName>
        <fullName evidence="9">Major facilitator superfamily transporter</fullName>
    </recommendedName>
</protein>
<feature type="transmembrane region" description="Helical" evidence="6">
    <location>
        <begin position="61"/>
        <end position="81"/>
    </location>
</feature>
<evidence type="ECO:0008006" key="9">
    <source>
        <dbReference type="Google" id="ProtNLM"/>
    </source>
</evidence>
<feature type="transmembrane region" description="Helical" evidence="6">
    <location>
        <begin position="199"/>
        <end position="219"/>
    </location>
</feature>
<dbReference type="SUPFAM" id="SSF103473">
    <property type="entry name" value="MFS general substrate transporter"/>
    <property type="match status" value="1"/>
</dbReference>
<keyword evidence="8" id="KW-1185">Reference proteome</keyword>
<evidence type="ECO:0000256" key="4">
    <source>
        <dbReference type="ARBA" id="ARBA00022989"/>
    </source>
</evidence>
<dbReference type="PANTHER" id="PTHR19432">
    <property type="entry name" value="SUGAR TRANSPORTER"/>
    <property type="match status" value="1"/>
</dbReference>
<reference evidence="7 8" key="1">
    <citation type="submission" date="2024-04" db="EMBL/GenBank/DDBJ databases">
        <title>Tritrichomonas musculus Genome.</title>
        <authorList>
            <person name="Alves-Ferreira E."/>
            <person name="Grigg M."/>
            <person name="Lorenzi H."/>
            <person name="Galac M."/>
        </authorList>
    </citation>
    <scope>NUCLEOTIDE SEQUENCE [LARGE SCALE GENOMIC DNA]</scope>
    <source>
        <strain evidence="7 8">EAF2021</strain>
    </source>
</reference>
<evidence type="ECO:0000256" key="6">
    <source>
        <dbReference type="SAM" id="Phobius"/>
    </source>
</evidence>
<dbReference type="Pfam" id="PF07690">
    <property type="entry name" value="MFS_1"/>
    <property type="match status" value="1"/>
</dbReference>
<feature type="transmembrane region" description="Helical" evidence="6">
    <location>
        <begin position="389"/>
        <end position="406"/>
    </location>
</feature>
<organism evidence="7 8">
    <name type="scientific">Tritrichomonas musculus</name>
    <dbReference type="NCBI Taxonomy" id="1915356"/>
    <lineage>
        <taxon>Eukaryota</taxon>
        <taxon>Metamonada</taxon>
        <taxon>Parabasalia</taxon>
        <taxon>Tritrichomonadida</taxon>
        <taxon>Tritrichomonadidae</taxon>
        <taxon>Tritrichomonas</taxon>
    </lineage>
</organism>
<gene>
    <name evidence="7" type="ORF">M9Y10_033212</name>
</gene>
<comment type="caution">
    <text evidence="7">The sequence shown here is derived from an EMBL/GenBank/DDBJ whole genome shotgun (WGS) entry which is preliminary data.</text>
</comment>